<protein>
    <submittedName>
        <fullName evidence="2">Heme-degrading monooxygenase HmoB</fullName>
    </submittedName>
</protein>
<reference evidence="2 3" key="1">
    <citation type="submission" date="2014-09" db="EMBL/GenBank/DDBJ databases">
        <authorList>
            <person name="Urmite Genomes Urmite Genomes"/>
        </authorList>
    </citation>
    <scope>NUCLEOTIDE SEQUENCE [LARGE SCALE GENOMIC DNA]</scope>
    <source>
        <strain evidence="2 3">ES2</strain>
    </source>
</reference>
<dbReference type="InterPro" id="IPR050404">
    <property type="entry name" value="Heme-degrading_MO"/>
</dbReference>
<accession>A0A098EHV5</accession>
<keyword evidence="2" id="KW-0503">Monooxygenase</keyword>
<dbReference type="Proteomes" id="UP000043699">
    <property type="component" value="Unassembled WGS sequence"/>
</dbReference>
<dbReference type="SUPFAM" id="SSF54909">
    <property type="entry name" value="Dimeric alpha+beta barrel"/>
    <property type="match status" value="1"/>
</dbReference>
<dbReference type="InterPro" id="IPR011008">
    <property type="entry name" value="Dimeric_a/b-barrel"/>
</dbReference>
<dbReference type="InterPro" id="IPR007138">
    <property type="entry name" value="ABM_dom"/>
</dbReference>
<name>A0A098EHV5_9BACL</name>
<gene>
    <name evidence="2" type="primary">hmoB_1</name>
    <name evidence="2" type="ORF">BN1080_00813</name>
</gene>
<dbReference type="Pfam" id="PF03992">
    <property type="entry name" value="ABM"/>
    <property type="match status" value="1"/>
</dbReference>
<dbReference type="RefSeq" id="WP_052654385.1">
    <property type="nucleotide sequence ID" value="NZ_CCXS01000001.1"/>
</dbReference>
<sequence length="165" mass="18684">MELYKWTGPRDQGISILASSPNSRLIYLVDGEESTVLFEAEAGTAPQGFEAFQILNAVGDINDGFYAVFNNIPVSEEGRELFEERFQNRAGKVEEEPGFAAIRVLRPLNSDTYIILTLWKDEESFTNWQQSQAYSHAHAKRGTSDGIDKRPNVFPRPSFVKTYTR</sequence>
<dbReference type="STRING" id="1499687.BN1080_00813"/>
<evidence type="ECO:0000313" key="3">
    <source>
        <dbReference type="Proteomes" id="UP000043699"/>
    </source>
</evidence>
<dbReference type="GO" id="GO:0004497">
    <property type="term" value="F:monooxygenase activity"/>
    <property type="evidence" value="ECO:0007669"/>
    <property type="project" value="UniProtKB-KW"/>
</dbReference>
<proteinExistence type="predicted"/>
<dbReference type="AlphaFoldDB" id="A0A098EHV5"/>
<feature type="domain" description="ABM" evidence="1">
    <location>
        <begin position="66"/>
        <end position="154"/>
    </location>
</feature>
<dbReference type="PROSITE" id="PS51725">
    <property type="entry name" value="ABM"/>
    <property type="match status" value="1"/>
</dbReference>
<dbReference type="PANTHER" id="PTHR34474">
    <property type="entry name" value="SIGNAL TRANSDUCTION PROTEIN TRAP"/>
    <property type="match status" value="1"/>
</dbReference>
<dbReference type="OrthoDB" id="2352283at2"/>
<organism evidence="2 3">
    <name type="scientific">Planococcus massiliensis</name>
    <dbReference type="NCBI Taxonomy" id="1499687"/>
    <lineage>
        <taxon>Bacteria</taxon>
        <taxon>Bacillati</taxon>
        <taxon>Bacillota</taxon>
        <taxon>Bacilli</taxon>
        <taxon>Bacillales</taxon>
        <taxon>Caryophanaceae</taxon>
        <taxon>Planococcus</taxon>
    </lineage>
</organism>
<evidence type="ECO:0000313" key="2">
    <source>
        <dbReference type="EMBL" id="CEG21894.1"/>
    </source>
</evidence>
<dbReference type="Gene3D" id="3.30.70.100">
    <property type="match status" value="1"/>
</dbReference>
<dbReference type="PANTHER" id="PTHR34474:SF2">
    <property type="entry name" value="SIGNAL TRANSDUCTION PROTEIN TRAP"/>
    <property type="match status" value="1"/>
</dbReference>
<evidence type="ECO:0000259" key="1">
    <source>
        <dbReference type="PROSITE" id="PS51725"/>
    </source>
</evidence>
<keyword evidence="2" id="KW-0560">Oxidoreductase</keyword>
<keyword evidence="3" id="KW-1185">Reference proteome</keyword>
<dbReference type="EMBL" id="CCXS01000001">
    <property type="protein sequence ID" value="CEG21894.1"/>
    <property type="molecule type" value="Genomic_DNA"/>
</dbReference>